<keyword evidence="1" id="KW-0732">Signal</keyword>
<evidence type="ECO:0000256" key="1">
    <source>
        <dbReference type="SAM" id="SignalP"/>
    </source>
</evidence>
<feature type="chain" id="PRO_5001519581" evidence="1">
    <location>
        <begin position="20"/>
        <end position="70"/>
    </location>
</feature>
<protein>
    <submittedName>
        <fullName evidence="2">Putative secreted protein</fullName>
    </submittedName>
</protein>
<proteinExistence type="evidence at transcript level"/>
<organism evidence="2">
    <name type="scientific">Amblyomma cajennense</name>
    <name type="common">Cayenne tick</name>
    <name type="synonym">Acarus cajennensis</name>
    <dbReference type="NCBI Taxonomy" id="34607"/>
    <lineage>
        <taxon>Eukaryota</taxon>
        <taxon>Metazoa</taxon>
        <taxon>Ecdysozoa</taxon>
        <taxon>Arthropoda</taxon>
        <taxon>Chelicerata</taxon>
        <taxon>Arachnida</taxon>
        <taxon>Acari</taxon>
        <taxon>Parasitiformes</taxon>
        <taxon>Ixodida</taxon>
        <taxon>Ixodoidea</taxon>
        <taxon>Ixodidae</taxon>
        <taxon>Amblyomminae</taxon>
        <taxon>Amblyomma</taxon>
    </lineage>
</organism>
<feature type="signal peptide" evidence="1">
    <location>
        <begin position="1"/>
        <end position="19"/>
    </location>
</feature>
<dbReference type="EMBL" id="GBBK01005746">
    <property type="protein sequence ID" value="JAC18736.1"/>
    <property type="molecule type" value="mRNA"/>
</dbReference>
<sequence length="70" mass="8075">MDWLVEWLWIGLWIGESVTHPLHATHEPQRAFALKMPEDALPPEQPVGHITLRQQCCESKQSSSILFPWA</sequence>
<dbReference type="AlphaFoldDB" id="A0A023FB43"/>
<name>A0A023FB43_AMBCJ</name>
<accession>A0A023FB43</accession>
<evidence type="ECO:0000313" key="2">
    <source>
        <dbReference type="EMBL" id="JAC18736.1"/>
    </source>
</evidence>
<reference evidence="2" key="1">
    <citation type="submission" date="2014-03" db="EMBL/GenBank/DDBJ databases">
        <title>The sialotranscriptome of Amblyomma triste, Amblyomma parvum and Amblyomma cajennense ticks, uncovered by 454-based RNA-seq.</title>
        <authorList>
            <person name="Garcia G.R."/>
            <person name="Gardinassi L.G."/>
            <person name="Ribeiro J.M."/>
            <person name="Anatriello E."/>
            <person name="Ferreira B.R."/>
            <person name="Moreira H.N."/>
            <person name="Mafra C."/>
            <person name="Olegario M.M."/>
            <person name="Szabo P.J."/>
            <person name="Miranda-Santos I.K."/>
            <person name="Maruyama S.R."/>
        </authorList>
    </citation>
    <scope>NUCLEOTIDE SEQUENCE</scope>
    <source>
        <strain evidence="2">Uberlandia</strain>
        <tissue evidence="2">Salivary glands</tissue>
    </source>
</reference>